<sequence length="159" mass="17215">MIIGVRIDFRLLHGQVANLWANSLNVGRFMVVDDDVAQDSLQKQVLKMACPTSVRLSVLPVEKAAANILAGKYDEQRLFIIAKGSKTVLRLIDAGVPIEHVNVGNMASEGTIKNVTRSIAVTPSEIEDFKAIASRGVTLTAQMVPSNAAEDFMPLLEKA</sequence>
<evidence type="ECO:0000256" key="3">
    <source>
        <dbReference type="ARBA" id="ARBA00022490"/>
    </source>
</evidence>
<reference evidence="10" key="1">
    <citation type="journal article" date="2013" name="Stand. Genomic Sci.">
        <title>Complete genome sequence of Coriobacterium glomerans type strain (PW2(T)) from the midgut of Pyrrhocoris apterus L. (red soldier bug).</title>
        <authorList>
            <person name="Stackebrandt E."/>
            <person name="Zeytun A."/>
            <person name="Lapidus A."/>
            <person name="Nolan M."/>
            <person name="Lucas S."/>
            <person name="Hammon N."/>
            <person name="Deshpande S."/>
            <person name="Cheng J.F."/>
            <person name="Tapia R."/>
            <person name="Goodwin L.A."/>
            <person name="Pitluck S."/>
            <person name="Liolios K."/>
            <person name="Pagani I."/>
            <person name="Ivanova N."/>
            <person name="Mavromatis K."/>
            <person name="Mikhailova N."/>
            <person name="Huntemann M."/>
            <person name="Pati A."/>
            <person name="Chen A."/>
            <person name="Palaniappan K."/>
            <person name="Chang Y.J."/>
            <person name="Land M."/>
            <person name="Hauser L."/>
            <person name="Rohde M."/>
            <person name="Pukall R."/>
            <person name="Goker M."/>
            <person name="Detter J.C."/>
            <person name="Woyke T."/>
            <person name="Bristow J."/>
            <person name="Eisen J.A."/>
            <person name="Markowitz V."/>
            <person name="Hugenholtz P."/>
            <person name="Kyrpides N.C."/>
            <person name="Klenk H.P."/>
        </authorList>
    </citation>
    <scope>NUCLEOTIDE SEQUENCE</scope>
    <source>
        <strain evidence="10">ATCC 49209 / DSM 20642 / JCM 10262 / PW2</strain>
    </source>
</reference>
<keyword evidence="5 9" id="KW-0808">Transferase</keyword>
<protein>
    <submittedName>
        <fullName evidence="9">Protein-N(Pi)-phosphohistidine--sugarphosphotran sferase</fullName>
        <ecNumber evidence="9">2.7.1.69</ecNumber>
    </submittedName>
</protein>
<keyword evidence="6" id="KW-0598">Phosphotransferase system</keyword>
<keyword evidence="3" id="KW-0963">Cytoplasm</keyword>
<dbReference type="AlphaFoldDB" id="F2NAV8"/>
<dbReference type="SUPFAM" id="SSF52728">
    <property type="entry name" value="PTS IIb component"/>
    <property type="match status" value="1"/>
</dbReference>
<keyword evidence="4" id="KW-0762">Sugar transport</keyword>
<dbReference type="Pfam" id="PF03830">
    <property type="entry name" value="PTSIIB_sorb"/>
    <property type="match status" value="1"/>
</dbReference>
<accession>F2NAV8</accession>
<gene>
    <name evidence="9" type="ordered locus">Corgl_1537</name>
</gene>
<dbReference type="Gene3D" id="3.40.35.10">
    <property type="entry name" value="Phosphotransferase system, sorbose subfamily IIB component"/>
    <property type="match status" value="1"/>
</dbReference>
<dbReference type="GO" id="GO:0008982">
    <property type="term" value="F:protein-N(PI)-phosphohistidine-sugar phosphotransferase activity"/>
    <property type="evidence" value="ECO:0007669"/>
    <property type="project" value="InterPro"/>
</dbReference>
<dbReference type="GO" id="GO:0009401">
    <property type="term" value="P:phosphoenolpyruvate-dependent sugar phosphotransferase system"/>
    <property type="evidence" value="ECO:0007669"/>
    <property type="project" value="UniProtKB-KW"/>
</dbReference>
<dbReference type="KEGG" id="cgo:Corgl_1537"/>
<evidence type="ECO:0000313" key="10">
    <source>
        <dbReference type="Proteomes" id="UP000006851"/>
    </source>
</evidence>
<dbReference type="InterPro" id="IPR036667">
    <property type="entry name" value="PTS_IIB_sorbose-sp_sf"/>
</dbReference>
<dbReference type="eggNOG" id="COG3444">
    <property type="taxonomic scope" value="Bacteria"/>
</dbReference>
<keyword evidence="2" id="KW-0813">Transport</keyword>
<evidence type="ECO:0000256" key="7">
    <source>
        <dbReference type="ARBA" id="ARBA00022777"/>
    </source>
</evidence>
<dbReference type="EMBL" id="CP002628">
    <property type="protein sequence ID" value="AEB07636.1"/>
    <property type="molecule type" value="Genomic_DNA"/>
</dbReference>
<name>F2NAV8_CORGP</name>
<dbReference type="RefSeq" id="WP_013709378.1">
    <property type="nucleotide sequence ID" value="NC_015389.1"/>
</dbReference>
<dbReference type="OrthoDB" id="9788818at2"/>
<evidence type="ECO:0000259" key="8">
    <source>
        <dbReference type="PROSITE" id="PS51101"/>
    </source>
</evidence>
<evidence type="ECO:0000256" key="4">
    <source>
        <dbReference type="ARBA" id="ARBA00022597"/>
    </source>
</evidence>
<evidence type="ECO:0000313" key="9">
    <source>
        <dbReference type="EMBL" id="AEB07636.1"/>
    </source>
</evidence>
<comment type="subcellular location">
    <subcellularLocation>
        <location evidence="1">Cytoplasm</location>
    </subcellularLocation>
</comment>
<dbReference type="InterPro" id="IPR004720">
    <property type="entry name" value="PTS_IIB_sorbose-sp"/>
</dbReference>
<dbReference type="HOGENOM" id="CLU_116175_3_0_11"/>
<dbReference type="GO" id="GO:0005737">
    <property type="term" value="C:cytoplasm"/>
    <property type="evidence" value="ECO:0007669"/>
    <property type="project" value="UniProtKB-SubCell"/>
</dbReference>
<keyword evidence="7" id="KW-0418">Kinase</keyword>
<dbReference type="CDD" id="cd00001">
    <property type="entry name" value="PTS_IIB_man"/>
    <property type="match status" value="1"/>
</dbReference>
<proteinExistence type="predicted"/>
<dbReference type="Proteomes" id="UP000006851">
    <property type="component" value="Chromosome"/>
</dbReference>
<organism evidence="9 10">
    <name type="scientific">Coriobacterium glomerans (strain ATCC 49209 / DSM 20642 / JCM 10262 / PW2)</name>
    <dbReference type="NCBI Taxonomy" id="700015"/>
    <lineage>
        <taxon>Bacteria</taxon>
        <taxon>Bacillati</taxon>
        <taxon>Actinomycetota</taxon>
        <taxon>Coriobacteriia</taxon>
        <taxon>Coriobacteriales</taxon>
        <taxon>Coriobacteriaceae</taxon>
        <taxon>Coriobacterium</taxon>
    </lineage>
</organism>
<dbReference type="STRING" id="700015.Corgl_1537"/>
<evidence type="ECO:0000256" key="6">
    <source>
        <dbReference type="ARBA" id="ARBA00022683"/>
    </source>
</evidence>
<dbReference type="PROSITE" id="PS51101">
    <property type="entry name" value="PTS_EIIB_TYPE_4"/>
    <property type="match status" value="1"/>
</dbReference>
<dbReference type="EC" id="2.7.1.69" evidence="9"/>
<evidence type="ECO:0000256" key="2">
    <source>
        <dbReference type="ARBA" id="ARBA00022448"/>
    </source>
</evidence>
<evidence type="ECO:0000256" key="1">
    <source>
        <dbReference type="ARBA" id="ARBA00004496"/>
    </source>
</evidence>
<evidence type="ECO:0000256" key="5">
    <source>
        <dbReference type="ARBA" id="ARBA00022679"/>
    </source>
</evidence>
<feature type="domain" description="PTS EIIB type-4" evidence="8">
    <location>
        <begin position="1"/>
        <end position="159"/>
    </location>
</feature>
<dbReference type="GO" id="GO:0016301">
    <property type="term" value="F:kinase activity"/>
    <property type="evidence" value="ECO:0007669"/>
    <property type="project" value="UniProtKB-KW"/>
</dbReference>
<keyword evidence="10" id="KW-1185">Reference proteome</keyword>